<dbReference type="KEGG" id="plc:PAD_176"/>
<dbReference type="NCBIfam" id="NF007161">
    <property type="entry name" value="PRK09599.1"/>
    <property type="match status" value="1"/>
</dbReference>
<dbReference type="EC" id="1.1.1.44" evidence="6"/>
<evidence type="ECO:0000259" key="5">
    <source>
        <dbReference type="SMART" id="SM01350"/>
    </source>
</evidence>
<comment type="pathway">
    <text evidence="1">Carbohydrate degradation; pentose phosphate pathway.</text>
</comment>
<dbReference type="UniPathway" id="UPA00115"/>
<dbReference type="Proteomes" id="UP000032800">
    <property type="component" value="Chromosome I"/>
</dbReference>
<evidence type="ECO:0000256" key="4">
    <source>
        <dbReference type="ARBA" id="ARBA00023064"/>
    </source>
</evidence>
<evidence type="ECO:0000256" key="1">
    <source>
        <dbReference type="ARBA" id="ARBA00004959"/>
    </source>
</evidence>
<dbReference type="InterPro" id="IPR006183">
    <property type="entry name" value="Pgluconate_DH"/>
</dbReference>
<dbReference type="Pfam" id="PF00393">
    <property type="entry name" value="6PGD"/>
    <property type="match status" value="2"/>
</dbReference>
<dbReference type="GO" id="GO:0004616">
    <property type="term" value="F:phosphogluconate dehydrogenase (decarboxylating) activity"/>
    <property type="evidence" value="ECO:0007669"/>
    <property type="project" value="UniProtKB-EC"/>
</dbReference>
<dbReference type="EMBL" id="LN649255">
    <property type="protein sequence ID" value="CEI58739.1"/>
    <property type="molecule type" value="Genomic_DNA"/>
</dbReference>
<evidence type="ECO:0000256" key="3">
    <source>
        <dbReference type="ARBA" id="ARBA00023002"/>
    </source>
</evidence>
<dbReference type="SMART" id="SM01350">
    <property type="entry name" value="6PGD"/>
    <property type="match status" value="1"/>
</dbReference>
<dbReference type="GO" id="GO:0006098">
    <property type="term" value="P:pentose-phosphate shunt"/>
    <property type="evidence" value="ECO:0007669"/>
    <property type="project" value="UniProtKB-UniPathway"/>
</dbReference>
<organism evidence="6 7">
    <name type="scientific">Candidatus Portiera aleyrodidarum</name>
    <name type="common">primary endosymbiont of Bemisia tabaci</name>
    <dbReference type="NCBI Taxonomy" id="91844"/>
    <lineage>
        <taxon>Bacteria</taxon>
        <taxon>Pseudomonadati</taxon>
        <taxon>Pseudomonadota</taxon>
        <taxon>Gammaproteobacteria</taxon>
        <taxon>Candidatus Johnevansiales</taxon>
        <taxon>Candidatus Johnevansiaceae</taxon>
        <taxon>Candidatus Portiera</taxon>
    </lineage>
</organism>
<dbReference type="InterPro" id="IPR013328">
    <property type="entry name" value="6PGD_dom2"/>
</dbReference>
<dbReference type="InterPro" id="IPR008927">
    <property type="entry name" value="6-PGluconate_DH-like_C_sf"/>
</dbReference>
<dbReference type="Gene3D" id="3.40.50.720">
    <property type="entry name" value="NAD(P)-binding Rossmann-like Domain"/>
    <property type="match status" value="1"/>
</dbReference>
<dbReference type="PRINTS" id="PR00076">
    <property type="entry name" value="6PGDHDRGNASE"/>
</dbReference>
<dbReference type="RefSeq" id="WP_219848594.1">
    <property type="nucleotide sequence ID" value="NZ_LN649255.1"/>
</dbReference>
<evidence type="ECO:0000313" key="7">
    <source>
        <dbReference type="Proteomes" id="UP000032800"/>
    </source>
</evidence>
<reference evidence="6 7" key="1">
    <citation type="journal article" date="2015" name="Genome Biol. Evol.">
        <title>Genome evolution in the primary endosymbiont of whiteflies sheds light on their divergence.</title>
        <authorList>
            <person name="Santos-Garcia D."/>
            <person name="Vargas-Chavez C."/>
            <person name="Moya A."/>
            <person name="Latorre A."/>
            <person name="Silva"/>
            <person name="F J."/>
        </authorList>
    </citation>
    <scope>NUCLEOTIDE SEQUENCE [LARGE SCALE GENOMIC DNA]</scope>
    <source>
        <strain evidence="7">AD-VLC</strain>
    </source>
</reference>
<evidence type="ECO:0000313" key="6">
    <source>
        <dbReference type="EMBL" id="CEI58739.1"/>
    </source>
</evidence>
<dbReference type="GO" id="GO:0050661">
    <property type="term" value="F:NADP binding"/>
    <property type="evidence" value="ECO:0007669"/>
    <property type="project" value="InterPro"/>
</dbReference>
<dbReference type="Gene3D" id="1.10.1040.10">
    <property type="entry name" value="N-(1-d-carboxylethyl)-l-norvaline Dehydrogenase, domain 2"/>
    <property type="match status" value="1"/>
</dbReference>
<gene>
    <name evidence="6" type="primary">gnd</name>
    <name evidence="6" type="ORF">PAD_176</name>
</gene>
<dbReference type="NCBIfam" id="TIGR00872">
    <property type="entry name" value="gnd_rel"/>
    <property type="match status" value="1"/>
</dbReference>
<dbReference type="InterPro" id="IPR036291">
    <property type="entry name" value="NAD(P)-bd_dom_sf"/>
</dbReference>
<feature type="domain" description="6-phosphogluconate dehydrogenase C-terminal" evidence="5">
    <location>
        <begin position="171"/>
        <end position="307"/>
    </location>
</feature>
<dbReference type="Pfam" id="PF03446">
    <property type="entry name" value="NAD_binding_2"/>
    <property type="match status" value="1"/>
</dbReference>
<dbReference type="GO" id="GO:0019521">
    <property type="term" value="P:D-gluconate metabolic process"/>
    <property type="evidence" value="ECO:0007669"/>
    <property type="project" value="UniProtKB-KW"/>
</dbReference>
<dbReference type="InterPro" id="IPR006115">
    <property type="entry name" value="6PGDH_NADP-bd"/>
</dbReference>
<accession>A0A8D9JPV4</accession>
<keyword evidence="4" id="KW-0311">Gluconate utilization</keyword>
<sequence length="309" mass="35361">MNIGIIGLGKMGGNISIRLIRNKYKCYIYDKNIKNIKKIEEKGGKGVKSLKNLVLKLKNPRTIWLMLPAGEITEEVIIKIIKYMEIGDTLIDGSNGYFKNDIIRSEKLFIKGINYIDVGVSGGIWGLKRGYCMMIGGNQKIFEKNNNIFYVLSPKNKKNKGYMYCGKIGSGHFVKMIHNGIEYGMMQSYSEGFNFMKNFNKKNVSYKNRYNLNLYYISSTWRVGSVISSWLLDLISISLANDIKLNEFNGKVNDSGEARWIVKTALEESIPLEVLTTSLYIRFRSRIKKKFGEKLLSAMRKQFGGHLEN</sequence>
<proteinExistence type="inferred from homology"/>
<dbReference type="InterPro" id="IPR004849">
    <property type="entry name" value="6DGDH_YqeC"/>
</dbReference>
<comment type="similarity">
    <text evidence="2">Belongs to the 6-phosphogluconate dehydrogenase family.</text>
</comment>
<dbReference type="SUPFAM" id="SSF48179">
    <property type="entry name" value="6-phosphogluconate dehydrogenase C-terminal domain-like"/>
    <property type="match status" value="1"/>
</dbReference>
<dbReference type="InterPro" id="IPR006114">
    <property type="entry name" value="6PGDH_C"/>
</dbReference>
<name>A0A8D9JPV4_9GAMM</name>
<dbReference type="PANTHER" id="PTHR11811">
    <property type="entry name" value="6-PHOSPHOGLUCONATE DEHYDROGENASE"/>
    <property type="match status" value="1"/>
</dbReference>
<protein>
    <submittedName>
        <fullName evidence="6">6-phosphogluconate dehydrogenase, decarboxylating</fullName>
        <ecNumber evidence="6">1.1.1.44</ecNumber>
    </submittedName>
</protein>
<dbReference type="AlphaFoldDB" id="A0A8D9JPV4"/>
<dbReference type="SUPFAM" id="SSF51735">
    <property type="entry name" value="NAD(P)-binding Rossmann-fold domains"/>
    <property type="match status" value="1"/>
</dbReference>
<evidence type="ECO:0000256" key="2">
    <source>
        <dbReference type="ARBA" id="ARBA00008419"/>
    </source>
</evidence>
<keyword evidence="3 6" id="KW-0560">Oxidoreductase</keyword>